<keyword evidence="1" id="KW-0472">Membrane</keyword>
<dbReference type="RefSeq" id="WP_099471723.1">
    <property type="nucleotide sequence ID" value="NZ_CAXBMK010000005.1"/>
</dbReference>
<keyword evidence="1" id="KW-1133">Transmembrane helix</keyword>
<proteinExistence type="predicted"/>
<evidence type="ECO:0000256" key="1">
    <source>
        <dbReference type="SAM" id="Phobius"/>
    </source>
</evidence>
<comment type="caution">
    <text evidence="2">The sequence shown here is derived from an EMBL/GenBank/DDBJ whole genome shotgun (WGS) entry which is preliminary data.</text>
</comment>
<name>A0A2G4YUX2_9PROT</name>
<dbReference type="InterPro" id="IPR007060">
    <property type="entry name" value="FtsL/DivIC"/>
</dbReference>
<evidence type="ECO:0000313" key="2">
    <source>
        <dbReference type="EMBL" id="PHZ86139.1"/>
    </source>
</evidence>
<evidence type="ECO:0000313" key="3">
    <source>
        <dbReference type="Proteomes" id="UP000229730"/>
    </source>
</evidence>
<organism evidence="2 3">
    <name type="scientific">Paremcibacter congregatus</name>
    <dbReference type="NCBI Taxonomy" id="2043170"/>
    <lineage>
        <taxon>Bacteria</taxon>
        <taxon>Pseudomonadati</taxon>
        <taxon>Pseudomonadota</taxon>
        <taxon>Alphaproteobacteria</taxon>
        <taxon>Emcibacterales</taxon>
        <taxon>Emcibacteraceae</taxon>
        <taxon>Paremcibacter</taxon>
    </lineage>
</organism>
<dbReference type="InParanoid" id="A0A2G4YUX2"/>
<keyword evidence="3" id="KW-1185">Reference proteome</keyword>
<gene>
    <name evidence="2" type="ORF">CRD36_05570</name>
</gene>
<dbReference type="EMBL" id="PDEM01000009">
    <property type="protein sequence ID" value="PHZ86139.1"/>
    <property type="molecule type" value="Genomic_DNA"/>
</dbReference>
<reference evidence="2 3" key="1">
    <citation type="submission" date="2017-10" db="EMBL/GenBank/DDBJ databases">
        <title>Frigbacter circumglobatus gen. nov. sp. nov., isolated from sediment cultured in situ.</title>
        <authorList>
            <person name="Zhao Z."/>
        </authorList>
    </citation>
    <scope>NUCLEOTIDE SEQUENCE [LARGE SCALE GENOMIC DNA]</scope>
    <source>
        <strain evidence="2 3">ZYL</strain>
    </source>
</reference>
<evidence type="ECO:0008006" key="4">
    <source>
        <dbReference type="Google" id="ProtNLM"/>
    </source>
</evidence>
<dbReference type="AlphaFoldDB" id="A0A2G4YUX2"/>
<sequence length="101" mass="12100">MKRPLNIQNRFQKMVIPMICSLIIVYFFIYGMRSMQVKADLLDEIAALEQEYDLVHERKVDIERHVELLQPDHVDPDYLDEKSREMLGLMHKDEIIILQEN</sequence>
<accession>A0A2G4YUX2</accession>
<dbReference type="OrthoDB" id="9815600at2"/>
<keyword evidence="1" id="KW-0812">Transmembrane</keyword>
<dbReference type="Pfam" id="PF04977">
    <property type="entry name" value="DivIC"/>
    <property type="match status" value="1"/>
</dbReference>
<feature type="transmembrane region" description="Helical" evidence="1">
    <location>
        <begin position="14"/>
        <end position="32"/>
    </location>
</feature>
<dbReference type="Proteomes" id="UP000229730">
    <property type="component" value="Unassembled WGS sequence"/>
</dbReference>
<protein>
    <recommendedName>
        <fullName evidence="4">Septum formation initiator</fullName>
    </recommendedName>
</protein>